<dbReference type="InterPro" id="IPR005543">
    <property type="entry name" value="PASTA_dom"/>
</dbReference>
<dbReference type="CDD" id="cd06577">
    <property type="entry name" value="PASTA_pknB"/>
    <property type="match status" value="1"/>
</dbReference>
<dbReference type="OrthoDB" id="2300363at2"/>
<name>A0A0R2BK92_9LACO</name>
<feature type="compositionally biased region" description="Basic residues" evidence="1">
    <location>
        <begin position="181"/>
        <end position="191"/>
    </location>
</feature>
<feature type="region of interest" description="Disordered" evidence="1">
    <location>
        <begin position="179"/>
        <end position="218"/>
    </location>
</feature>
<sequence length="218" mass="23570">MSKTNDKSGKLTHLAGKTFTVVDKVLGSIGSVADTINKVAPSVIDESAKVIDAHLEKHKADFKMPGLTGLTLAEAKRILETYQLQYALVLMTPSPKLANAHPDIVLSTTPKEKSKVGLKTFVRVYYVTEAVILASQQIIDDQQTAKTNAKAKKQAAHRQQLKQTTDTAKSLSTGALTGLRHLTKKTAKKSKTKDGRIDIADSAVESEPESSTTTNQED</sequence>
<feature type="compositionally biased region" description="Polar residues" evidence="1">
    <location>
        <begin position="209"/>
        <end position="218"/>
    </location>
</feature>
<comment type="caution">
    <text evidence="2">The sequence shown here is derived from an EMBL/GenBank/DDBJ whole genome shotgun (WGS) entry which is preliminary data.</text>
</comment>
<proteinExistence type="predicted"/>
<dbReference type="EMBL" id="AYYK01000001">
    <property type="protein sequence ID" value="KRM79949.1"/>
    <property type="molecule type" value="Genomic_DNA"/>
</dbReference>
<accession>A0A0R2BK92</accession>
<gene>
    <name evidence="2" type="ORF">FC84_GL000650</name>
</gene>
<evidence type="ECO:0008006" key="4">
    <source>
        <dbReference type="Google" id="ProtNLM"/>
    </source>
</evidence>
<dbReference type="RefSeq" id="WP_057753990.1">
    <property type="nucleotide sequence ID" value="NZ_AYYK01000001.1"/>
</dbReference>
<evidence type="ECO:0000313" key="2">
    <source>
        <dbReference type="EMBL" id="KRM79949.1"/>
    </source>
</evidence>
<organism evidence="2 3">
    <name type="scientific">Lapidilactobacillus dextrinicus DSM 20335</name>
    <dbReference type="NCBI Taxonomy" id="1423738"/>
    <lineage>
        <taxon>Bacteria</taxon>
        <taxon>Bacillati</taxon>
        <taxon>Bacillota</taxon>
        <taxon>Bacilli</taxon>
        <taxon>Lactobacillales</taxon>
        <taxon>Lactobacillaceae</taxon>
        <taxon>Lapidilactobacillus</taxon>
    </lineage>
</organism>
<evidence type="ECO:0000256" key="1">
    <source>
        <dbReference type="SAM" id="MobiDB-lite"/>
    </source>
</evidence>
<dbReference type="AlphaFoldDB" id="A0A0R2BK92"/>
<dbReference type="Gene3D" id="3.30.10.20">
    <property type="match status" value="1"/>
</dbReference>
<evidence type="ECO:0000313" key="3">
    <source>
        <dbReference type="Proteomes" id="UP000051813"/>
    </source>
</evidence>
<dbReference type="Proteomes" id="UP000051813">
    <property type="component" value="Unassembled WGS sequence"/>
</dbReference>
<keyword evidence="3" id="KW-1185">Reference proteome</keyword>
<reference evidence="2 3" key="1">
    <citation type="journal article" date="2015" name="Genome Announc.">
        <title>Expanding the biotechnology potential of lactobacilli through comparative genomics of 213 strains and associated genera.</title>
        <authorList>
            <person name="Sun Z."/>
            <person name="Harris H.M."/>
            <person name="McCann A."/>
            <person name="Guo C."/>
            <person name="Argimon S."/>
            <person name="Zhang W."/>
            <person name="Yang X."/>
            <person name="Jeffery I.B."/>
            <person name="Cooney J.C."/>
            <person name="Kagawa T.F."/>
            <person name="Liu W."/>
            <person name="Song Y."/>
            <person name="Salvetti E."/>
            <person name="Wrobel A."/>
            <person name="Rasinkangas P."/>
            <person name="Parkhill J."/>
            <person name="Rea M.C."/>
            <person name="O'Sullivan O."/>
            <person name="Ritari J."/>
            <person name="Douillard F.P."/>
            <person name="Paul Ross R."/>
            <person name="Yang R."/>
            <person name="Briner A.E."/>
            <person name="Felis G.E."/>
            <person name="de Vos W.M."/>
            <person name="Barrangou R."/>
            <person name="Klaenhammer T.R."/>
            <person name="Caufield P.W."/>
            <person name="Cui Y."/>
            <person name="Zhang H."/>
            <person name="O'Toole P.W."/>
        </authorList>
    </citation>
    <scope>NUCLEOTIDE SEQUENCE [LARGE SCALE GENOMIC DNA]</scope>
    <source>
        <strain evidence="2 3">DSM 20335</strain>
    </source>
</reference>
<dbReference type="PATRIC" id="fig|1423738.3.peg.659"/>
<protein>
    <recommendedName>
        <fullName evidence="4">PASTA domain-containing protein</fullName>
    </recommendedName>
</protein>